<dbReference type="PROSITE" id="PS50110">
    <property type="entry name" value="RESPONSE_REGULATORY"/>
    <property type="match status" value="1"/>
</dbReference>
<dbReference type="Gene3D" id="3.40.50.2300">
    <property type="match status" value="1"/>
</dbReference>
<protein>
    <recommendedName>
        <fullName evidence="1">DNA-binding transcriptional regulator NtrC</fullName>
    </recommendedName>
    <alternativeName>
        <fullName evidence="11">Nitrogen regulation protein NR(I)</fullName>
    </alternativeName>
    <alternativeName>
        <fullName evidence="12">Nitrogen regulator I</fullName>
    </alternativeName>
</protein>
<proteinExistence type="predicted"/>
<dbReference type="PROSITE" id="PS00676">
    <property type="entry name" value="SIGMA54_INTERACT_2"/>
    <property type="match status" value="1"/>
</dbReference>
<dbReference type="InterPro" id="IPR025662">
    <property type="entry name" value="Sigma_54_int_dom_ATP-bd_1"/>
</dbReference>
<evidence type="ECO:0000256" key="9">
    <source>
        <dbReference type="ARBA" id="ARBA00023163"/>
    </source>
</evidence>
<dbReference type="SMART" id="SM00448">
    <property type="entry name" value="REC"/>
    <property type="match status" value="1"/>
</dbReference>
<dbReference type="FunFam" id="3.40.50.2300:FF:000018">
    <property type="entry name" value="DNA-binding transcriptional regulator NtrC"/>
    <property type="match status" value="1"/>
</dbReference>
<dbReference type="CDD" id="cd00009">
    <property type="entry name" value="AAA"/>
    <property type="match status" value="1"/>
</dbReference>
<keyword evidence="8" id="KW-0010">Activator</keyword>
<dbReference type="Pfam" id="PF00072">
    <property type="entry name" value="Response_reg"/>
    <property type="match status" value="1"/>
</dbReference>
<feature type="non-terminal residue" evidence="16">
    <location>
        <position position="302"/>
    </location>
</feature>
<dbReference type="InterPro" id="IPR011006">
    <property type="entry name" value="CheY-like_superfamily"/>
</dbReference>
<keyword evidence="3" id="KW-0547">Nucleotide-binding</keyword>
<gene>
    <name evidence="16" type="ORF">DCR58_01340</name>
</gene>
<feature type="domain" description="Response regulatory" evidence="15">
    <location>
        <begin position="6"/>
        <end position="120"/>
    </location>
</feature>
<dbReference type="PANTHER" id="PTHR32071">
    <property type="entry name" value="TRANSCRIPTIONAL REGULATORY PROTEIN"/>
    <property type="match status" value="1"/>
</dbReference>
<evidence type="ECO:0000256" key="1">
    <source>
        <dbReference type="ARBA" id="ARBA00019059"/>
    </source>
</evidence>
<comment type="caution">
    <text evidence="16">The sequence shown here is derived from an EMBL/GenBank/DDBJ whole genome shotgun (WGS) entry which is preliminary data.</text>
</comment>
<dbReference type="PANTHER" id="PTHR32071:SF95">
    <property type="entry name" value="DNA-BINDING TRANSCRIPTIONAL REGULATOR NTRC"/>
    <property type="match status" value="1"/>
</dbReference>
<keyword evidence="9" id="KW-0804">Transcription</keyword>
<dbReference type="InterPro" id="IPR025943">
    <property type="entry name" value="Sigma_54_int_dom_ATP-bd_2"/>
</dbReference>
<dbReference type="SUPFAM" id="SSF52540">
    <property type="entry name" value="P-loop containing nucleoside triphosphate hydrolases"/>
    <property type="match status" value="1"/>
</dbReference>
<dbReference type="FunFam" id="3.40.50.300:FF:000006">
    <property type="entry name" value="DNA-binding transcriptional regulator NtrC"/>
    <property type="match status" value="1"/>
</dbReference>
<keyword evidence="7" id="KW-0238">DNA-binding</keyword>
<keyword evidence="2 13" id="KW-0597">Phosphoprotein</keyword>
<dbReference type="SMART" id="SM00382">
    <property type="entry name" value="AAA"/>
    <property type="match status" value="1"/>
</dbReference>
<evidence type="ECO:0000256" key="8">
    <source>
        <dbReference type="ARBA" id="ARBA00023159"/>
    </source>
</evidence>
<evidence type="ECO:0000313" key="17">
    <source>
        <dbReference type="Proteomes" id="UP000262878"/>
    </source>
</evidence>
<keyword evidence="4" id="KW-0067">ATP-binding</keyword>
<dbReference type="PROSITE" id="PS00675">
    <property type="entry name" value="SIGMA54_INTERACT_1"/>
    <property type="match status" value="1"/>
</dbReference>
<evidence type="ECO:0000259" key="14">
    <source>
        <dbReference type="PROSITE" id="PS50045"/>
    </source>
</evidence>
<dbReference type="Pfam" id="PF00158">
    <property type="entry name" value="Sigma54_activat"/>
    <property type="match status" value="1"/>
</dbReference>
<dbReference type="InterPro" id="IPR002078">
    <property type="entry name" value="Sigma_54_int"/>
</dbReference>
<dbReference type="STRING" id="314276.OS145_08978"/>
<evidence type="ECO:0000256" key="2">
    <source>
        <dbReference type="ARBA" id="ARBA00022553"/>
    </source>
</evidence>
<evidence type="ECO:0000259" key="15">
    <source>
        <dbReference type="PROSITE" id="PS50110"/>
    </source>
</evidence>
<evidence type="ECO:0000256" key="5">
    <source>
        <dbReference type="ARBA" id="ARBA00023012"/>
    </source>
</evidence>
<dbReference type="GO" id="GO:0005524">
    <property type="term" value="F:ATP binding"/>
    <property type="evidence" value="ECO:0007669"/>
    <property type="project" value="UniProtKB-KW"/>
</dbReference>
<dbReference type="GO" id="GO:0003677">
    <property type="term" value="F:DNA binding"/>
    <property type="evidence" value="ECO:0007669"/>
    <property type="project" value="UniProtKB-KW"/>
</dbReference>
<dbReference type="InterPro" id="IPR027417">
    <property type="entry name" value="P-loop_NTPase"/>
</dbReference>
<keyword evidence="6" id="KW-0805">Transcription regulation</keyword>
<evidence type="ECO:0000313" key="16">
    <source>
        <dbReference type="EMBL" id="HAR55408.1"/>
    </source>
</evidence>
<keyword evidence="10" id="KW-0535">Nitrogen fixation</keyword>
<organism evidence="16 17">
    <name type="scientific">Idiomarina baltica</name>
    <dbReference type="NCBI Taxonomy" id="190892"/>
    <lineage>
        <taxon>Bacteria</taxon>
        <taxon>Pseudomonadati</taxon>
        <taxon>Pseudomonadota</taxon>
        <taxon>Gammaproteobacteria</taxon>
        <taxon>Alteromonadales</taxon>
        <taxon>Idiomarinaceae</taxon>
        <taxon>Idiomarina</taxon>
    </lineage>
</organism>
<evidence type="ECO:0000256" key="6">
    <source>
        <dbReference type="ARBA" id="ARBA00023015"/>
    </source>
</evidence>
<dbReference type="PROSITE" id="PS50045">
    <property type="entry name" value="SIGMA54_INTERACT_4"/>
    <property type="match status" value="1"/>
</dbReference>
<dbReference type="InterPro" id="IPR001789">
    <property type="entry name" value="Sig_transdc_resp-reg_receiver"/>
</dbReference>
<evidence type="ECO:0000256" key="13">
    <source>
        <dbReference type="PROSITE-ProRule" id="PRU00169"/>
    </source>
</evidence>
<evidence type="ECO:0000256" key="7">
    <source>
        <dbReference type="ARBA" id="ARBA00023125"/>
    </source>
</evidence>
<dbReference type="Gene3D" id="3.40.50.300">
    <property type="entry name" value="P-loop containing nucleotide triphosphate hydrolases"/>
    <property type="match status" value="1"/>
</dbReference>
<feature type="modified residue" description="4-aspartylphosphate" evidence="13">
    <location>
        <position position="55"/>
    </location>
</feature>
<evidence type="ECO:0000256" key="10">
    <source>
        <dbReference type="ARBA" id="ARBA00023231"/>
    </source>
</evidence>
<dbReference type="Proteomes" id="UP000262878">
    <property type="component" value="Unassembled WGS sequence"/>
</dbReference>
<accession>A0A348WLJ6</accession>
<evidence type="ECO:0000256" key="3">
    <source>
        <dbReference type="ARBA" id="ARBA00022741"/>
    </source>
</evidence>
<evidence type="ECO:0000256" key="4">
    <source>
        <dbReference type="ARBA" id="ARBA00022840"/>
    </source>
</evidence>
<evidence type="ECO:0000256" key="12">
    <source>
        <dbReference type="ARBA" id="ARBA00031910"/>
    </source>
</evidence>
<dbReference type="GO" id="GO:0000160">
    <property type="term" value="P:phosphorelay signal transduction system"/>
    <property type="evidence" value="ECO:0007669"/>
    <property type="project" value="UniProtKB-KW"/>
</dbReference>
<sequence>MSQAQHLWILDDDPSIRWVLHKAFERSGYQVQVFERADELTRALDSKVPDTIISDIRMPGTDGLALLKQIKQRDPDLPIVIMTAHSDLDTAVSAFKGGAFEYLAKPFDIEEARNVVAKAMAHRSKPEVRVSAQQANNDIIGESAPMQDVFRAIGRLSASSVSVLITGETGTGKERVARALHKHSPRSDKPFIALNMAAIPADLVESELFGHERGAFTGADKKRDGRFLQADGGTLFLDEIGDMPLSVQTRLLRVLAEGQFYPVGAHQPVQVNVRVIAATHRDLKEAVANNEFREDLYHRLNV</sequence>
<dbReference type="SUPFAM" id="SSF52172">
    <property type="entry name" value="CheY-like"/>
    <property type="match status" value="1"/>
</dbReference>
<name>A0A348WLJ6_9GAMM</name>
<keyword evidence="5" id="KW-0902">Two-component regulatory system</keyword>
<feature type="domain" description="Sigma-54 factor interaction" evidence="14">
    <location>
        <begin position="139"/>
        <end position="302"/>
    </location>
</feature>
<dbReference type="GO" id="GO:0006355">
    <property type="term" value="P:regulation of DNA-templated transcription"/>
    <property type="evidence" value="ECO:0007669"/>
    <property type="project" value="InterPro"/>
</dbReference>
<dbReference type="AlphaFoldDB" id="A0A348WLJ6"/>
<reference evidence="16 17" key="1">
    <citation type="journal article" date="2018" name="Nat. Biotechnol.">
        <title>A standardized bacterial taxonomy based on genome phylogeny substantially revises the tree of life.</title>
        <authorList>
            <person name="Parks D.H."/>
            <person name="Chuvochina M."/>
            <person name="Waite D.W."/>
            <person name="Rinke C."/>
            <person name="Skarshewski A."/>
            <person name="Chaumeil P.A."/>
            <person name="Hugenholtz P."/>
        </authorList>
    </citation>
    <scope>NUCLEOTIDE SEQUENCE [LARGE SCALE GENOMIC DNA]</scope>
    <source>
        <strain evidence="16">UBA9360</strain>
    </source>
</reference>
<dbReference type="InterPro" id="IPR003593">
    <property type="entry name" value="AAA+_ATPase"/>
</dbReference>
<dbReference type="EMBL" id="DMUP01000032">
    <property type="protein sequence ID" value="HAR55408.1"/>
    <property type="molecule type" value="Genomic_DNA"/>
</dbReference>
<evidence type="ECO:0000256" key="11">
    <source>
        <dbReference type="ARBA" id="ARBA00029881"/>
    </source>
</evidence>